<feature type="region of interest" description="Disordered" evidence="1">
    <location>
        <begin position="171"/>
        <end position="196"/>
    </location>
</feature>
<proteinExistence type="predicted"/>
<dbReference type="HOGENOM" id="CLU_420938_0_0_1"/>
<sequence>MAELALAVVGLAVAVPAIIEPTVRSLRFIRETLHKYRSTDTIQARLILQLDLHLVQVENLAMFIYGTSGDGNGHSGLVATLDPTSRAVLGRVIDTLSRLLEDFAEQLSTALDIRGGRVIGRARRLAFAFRGRSDPLQQLLRELESWERSFSNVVFSACLAAGRRLPTGLDSVTTTPVRSTTAPVSQSPPPVYSPLEAPTARRPIAEDLTELIQRCCVLKQPPTNSPPLRLVPVSRDGCAPVRHSGLLFHNGLPSSDGVQGAPHFLETHQPGSVMSNTDEEIRNIAAFLRGANPRLVALLPCQGFFVETEQQRFYNPDGSSFSLPSYSTRTLLFSVPQGLSSPRSLRDVLLEARTSEIRHSLDERVALMKKLASALLFIHTAEHIHKSIRADNVVLLREASTETESEQKGYGFLPRTSEMVIGEPFLVGFDLSRKEARHSDMKPTVDLHKTYYLPVDRQGAPVRRYSMLDDIYSLGVLFLEIALWRSLVEFEPQEQRPDTSGLHVNDGGDTCGKWALHQRLVTLAREDVARRMGSIVAGLVVACLMCLDASKDEHDNEWTSFGQRGDLADQDGIVLGQAYIRKVIMVLDTALWCVSLVPPIGLHKWGEDWDPVIDSLRHWKSVKVSRSKEHICQRQTVANRVFSGTRLENRF</sequence>
<dbReference type="PANTHER" id="PTHR37542:SF3">
    <property type="entry name" value="PRION-INHIBITION AND PROPAGATION HELO DOMAIN-CONTAINING PROTEIN"/>
    <property type="match status" value="1"/>
</dbReference>
<dbReference type="InParanoid" id="F0XQY2"/>
<dbReference type="AlphaFoldDB" id="F0XQY2"/>
<feature type="compositionally biased region" description="Polar residues" evidence="1">
    <location>
        <begin position="171"/>
        <end position="182"/>
    </location>
</feature>
<gene>
    <name evidence="2" type="ORF">CMQ_199</name>
</gene>
<organism evidence="3">
    <name type="scientific">Grosmannia clavigera (strain kw1407 / UAMH 11150)</name>
    <name type="common">Blue stain fungus</name>
    <name type="synonym">Graphiocladiella clavigera</name>
    <dbReference type="NCBI Taxonomy" id="655863"/>
    <lineage>
        <taxon>Eukaryota</taxon>
        <taxon>Fungi</taxon>
        <taxon>Dikarya</taxon>
        <taxon>Ascomycota</taxon>
        <taxon>Pezizomycotina</taxon>
        <taxon>Sordariomycetes</taxon>
        <taxon>Sordariomycetidae</taxon>
        <taxon>Ophiostomatales</taxon>
        <taxon>Ophiostomataceae</taxon>
        <taxon>Leptographium</taxon>
    </lineage>
</organism>
<keyword evidence="3" id="KW-1185">Reference proteome</keyword>
<evidence type="ECO:0000313" key="2">
    <source>
        <dbReference type="EMBL" id="EFW99881.1"/>
    </source>
</evidence>
<name>F0XQY2_GROCL</name>
<dbReference type="Proteomes" id="UP000007796">
    <property type="component" value="Unassembled WGS sequence"/>
</dbReference>
<protein>
    <submittedName>
        <fullName evidence="2">Het-s domain containing protein</fullName>
    </submittedName>
</protein>
<accession>F0XQY2</accession>
<evidence type="ECO:0000256" key="1">
    <source>
        <dbReference type="SAM" id="MobiDB-lite"/>
    </source>
</evidence>
<dbReference type="Gene3D" id="1.10.510.10">
    <property type="entry name" value="Transferase(Phosphotransferase) domain 1"/>
    <property type="match status" value="1"/>
</dbReference>
<dbReference type="SUPFAM" id="SSF56112">
    <property type="entry name" value="Protein kinase-like (PK-like)"/>
    <property type="match status" value="1"/>
</dbReference>
<dbReference type="RefSeq" id="XP_014169296.1">
    <property type="nucleotide sequence ID" value="XM_014313821.1"/>
</dbReference>
<reference evidence="2 3" key="1">
    <citation type="journal article" date="2011" name="Proc. Natl. Acad. Sci. U.S.A.">
        <title>Genome and transcriptome analyses of the mountain pine beetle-fungal symbiont Grosmannia clavigera, a lodgepole pine pathogen.</title>
        <authorList>
            <person name="DiGuistini S."/>
            <person name="Wang Y."/>
            <person name="Liao N.Y."/>
            <person name="Taylor G."/>
            <person name="Tanguay P."/>
            <person name="Feau N."/>
            <person name="Henrissat B."/>
            <person name="Chan S.K."/>
            <person name="Hesse-Orce U."/>
            <person name="Alamouti S.M."/>
            <person name="Tsui C.K.M."/>
            <person name="Docking R.T."/>
            <person name="Levasseur A."/>
            <person name="Haridas S."/>
            <person name="Robertson G."/>
            <person name="Birol I."/>
            <person name="Holt R.A."/>
            <person name="Marra M.A."/>
            <person name="Hamelin R.C."/>
            <person name="Hirst M."/>
            <person name="Jones S.J.M."/>
            <person name="Bohlmann J."/>
            <person name="Breuil C."/>
        </authorList>
    </citation>
    <scope>NUCLEOTIDE SEQUENCE [LARGE SCALE GENOMIC DNA]</scope>
    <source>
        <strain evidence="3">kw1407 / UAMH 11150</strain>
    </source>
</reference>
<dbReference type="InterPro" id="IPR011009">
    <property type="entry name" value="Kinase-like_dom_sf"/>
</dbReference>
<dbReference type="OrthoDB" id="1911848at2759"/>
<dbReference type="PANTHER" id="PTHR37542">
    <property type="entry name" value="HELO DOMAIN-CONTAINING PROTEIN-RELATED"/>
    <property type="match status" value="1"/>
</dbReference>
<dbReference type="eggNOG" id="ENOG502QUMI">
    <property type="taxonomic scope" value="Eukaryota"/>
</dbReference>
<dbReference type="EMBL" id="GL629807">
    <property type="protein sequence ID" value="EFW99881.1"/>
    <property type="molecule type" value="Genomic_DNA"/>
</dbReference>
<dbReference type="GeneID" id="25974928"/>
<evidence type="ECO:0000313" key="3">
    <source>
        <dbReference type="Proteomes" id="UP000007796"/>
    </source>
</evidence>